<dbReference type="Pfam" id="PF01381">
    <property type="entry name" value="HTH_3"/>
    <property type="match status" value="1"/>
</dbReference>
<dbReference type="PANTHER" id="PTHR40661:SF1">
    <property type="entry name" value="HTH CRO_C1-TYPE DOMAIN-CONTAINING PROTEIN"/>
    <property type="match status" value="1"/>
</dbReference>
<feature type="domain" description="HTH cro/C1-type" evidence="4">
    <location>
        <begin position="14"/>
        <end position="68"/>
    </location>
</feature>
<dbReference type="PANTHER" id="PTHR40661">
    <property type="match status" value="1"/>
</dbReference>
<evidence type="ECO:0000256" key="2">
    <source>
        <dbReference type="ARBA" id="ARBA00023125"/>
    </source>
</evidence>
<accession>A0ABD7XND0</accession>
<dbReference type="InterPro" id="IPR036286">
    <property type="entry name" value="LexA/Signal_pep-like_sf"/>
</dbReference>
<dbReference type="InterPro" id="IPR015927">
    <property type="entry name" value="Peptidase_S24_S26A/B/C"/>
</dbReference>
<dbReference type="Proteomes" id="UP001222182">
    <property type="component" value="Chromosome"/>
</dbReference>
<evidence type="ECO:0000256" key="1">
    <source>
        <dbReference type="ARBA" id="ARBA00023015"/>
    </source>
</evidence>
<proteinExistence type="predicted"/>
<evidence type="ECO:0000259" key="4">
    <source>
        <dbReference type="PROSITE" id="PS50943"/>
    </source>
</evidence>
<keyword evidence="2" id="KW-0238">DNA-binding</keyword>
<keyword evidence="1" id="KW-0805">Transcription regulation</keyword>
<dbReference type="Gene3D" id="2.10.109.10">
    <property type="entry name" value="Umud Fragment, subunit A"/>
    <property type="match status" value="1"/>
</dbReference>
<dbReference type="EMBL" id="CP119528">
    <property type="protein sequence ID" value="WER42802.1"/>
    <property type="molecule type" value="Genomic_DNA"/>
</dbReference>
<evidence type="ECO:0000313" key="6">
    <source>
        <dbReference type="Proteomes" id="UP001222182"/>
    </source>
</evidence>
<dbReference type="CDD" id="cd06529">
    <property type="entry name" value="S24_LexA-like"/>
    <property type="match status" value="1"/>
</dbReference>
<name>A0ABD7XND0_ENTFL</name>
<dbReference type="InterPro" id="IPR001387">
    <property type="entry name" value="Cro/C1-type_HTH"/>
</dbReference>
<evidence type="ECO:0000313" key="5">
    <source>
        <dbReference type="EMBL" id="WER42802.1"/>
    </source>
</evidence>
<organism evidence="5 6">
    <name type="scientific">Enterococcus faecalis</name>
    <name type="common">Streptococcus faecalis</name>
    <dbReference type="NCBI Taxonomy" id="1351"/>
    <lineage>
        <taxon>Bacteria</taxon>
        <taxon>Bacillati</taxon>
        <taxon>Bacillota</taxon>
        <taxon>Bacilli</taxon>
        <taxon>Lactobacillales</taxon>
        <taxon>Enterococcaceae</taxon>
        <taxon>Enterococcus</taxon>
    </lineage>
</organism>
<sequence length="238" mass="26990">MNNLRTNDEIMTLITNLRKQKKMTSTELAEKVGIAKSAMSRYENRTRQFPVNKISDFANALETSPEYLLGFEEEPLSQILTKINETSAKLETKRQKNVLIFAEKELDKQILETESRNRKVVPLVGKTAANPAVLEYGDIDVEQHSFAHVPEGADCAINIQGDSMEPLIKDGSIVFYKKQCDVENGEIAIVEIDNDGVTCKKVIKDYSNKQIILRSINTKYEDRILENEKIRIIGKVIL</sequence>
<dbReference type="SUPFAM" id="SSF47413">
    <property type="entry name" value="lambda repressor-like DNA-binding domains"/>
    <property type="match status" value="1"/>
</dbReference>
<reference evidence="5 6" key="1">
    <citation type="submission" date="2023-03" db="EMBL/GenBank/DDBJ databases">
        <title>Complete genome sequence of an Enterococcus faecalis urinary isolate.</title>
        <authorList>
            <person name="Brauer A.L."/>
            <person name="Armbruster C.E."/>
        </authorList>
    </citation>
    <scope>NUCLEOTIDE SEQUENCE [LARGE SCALE GENOMIC DNA]</scope>
    <source>
        <strain evidence="5 6">3143</strain>
    </source>
</reference>
<dbReference type="InterPro" id="IPR039418">
    <property type="entry name" value="LexA-like"/>
</dbReference>
<dbReference type="InterPro" id="IPR010982">
    <property type="entry name" value="Lambda_DNA-bd_dom_sf"/>
</dbReference>
<keyword evidence="3" id="KW-0804">Transcription</keyword>
<dbReference type="Pfam" id="PF00717">
    <property type="entry name" value="Peptidase_S24"/>
    <property type="match status" value="1"/>
</dbReference>
<dbReference type="Gene3D" id="1.10.260.40">
    <property type="entry name" value="lambda repressor-like DNA-binding domains"/>
    <property type="match status" value="1"/>
</dbReference>
<dbReference type="RefSeq" id="WP_229226729.1">
    <property type="nucleotide sequence ID" value="NZ_CABGRP010000005.1"/>
</dbReference>
<dbReference type="AlphaFoldDB" id="A0ABD7XND0"/>
<dbReference type="SUPFAM" id="SSF51306">
    <property type="entry name" value="LexA/Signal peptidase"/>
    <property type="match status" value="1"/>
</dbReference>
<dbReference type="GO" id="GO:0003677">
    <property type="term" value="F:DNA binding"/>
    <property type="evidence" value="ECO:0007669"/>
    <property type="project" value="UniProtKB-KW"/>
</dbReference>
<evidence type="ECO:0000256" key="3">
    <source>
        <dbReference type="ARBA" id="ARBA00023163"/>
    </source>
</evidence>
<gene>
    <name evidence="5" type="ORF">P0083_00290</name>
</gene>
<dbReference type="SMART" id="SM00530">
    <property type="entry name" value="HTH_XRE"/>
    <property type="match status" value="1"/>
</dbReference>
<dbReference type="CDD" id="cd00093">
    <property type="entry name" value="HTH_XRE"/>
    <property type="match status" value="1"/>
</dbReference>
<protein>
    <submittedName>
        <fullName evidence="5">S24 family peptidase</fullName>
    </submittedName>
</protein>
<dbReference type="PROSITE" id="PS50943">
    <property type="entry name" value="HTH_CROC1"/>
    <property type="match status" value="1"/>
</dbReference>